<gene>
    <name evidence="9" type="ORF">ADUPG1_006602</name>
</gene>
<dbReference type="InterPro" id="IPR041373">
    <property type="entry name" value="RT_RNaseH"/>
</dbReference>
<evidence type="ECO:0000256" key="5">
    <source>
        <dbReference type="ARBA" id="ARBA00022801"/>
    </source>
</evidence>
<evidence type="ECO:0000256" key="2">
    <source>
        <dbReference type="ARBA" id="ARBA00022695"/>
    </source>
</evidence>
<accession>A0ABQ5KNE8</accession>
<dbReference type="Pfam" id="PF00078">
    <property type="entry name" value="RVT_1"/>
    <property type="match status" value="1"/>
</dbReference>
<dbReference type="InterPro" id="IPR043502">
    <property type="entry name" value="DNA/RNA_pol_sf"/>
</dbReference>
<keyword evidence="5" id="KW-0378">Hydrolase</keyword>
<sequence>MPVFHSDKVTNNTTLSEPRDGQPMTIGGTLGHSSDELSIIVANQQKQIDQLKDGVDQLISMMKSIVAKQPAQQVESPKPQRVRKEIFTASSAPEDSTDRLPPRTGLDSIQLPPLSPPASMHRDELGESTRVINQPSPCVYAEIEPPVLKTLNVAQYQNFIADHKVYVIRGGTKRIEDCVAARVCRSLIVYAAPEDRKKPLMTLLRDRLAPKSPEEYFARLSGVKFRWSDSVDCVHAFNDNFLIVYDSAPHFAKDRATTIAKMYTRAVTIKKLRSPLYRLIDDGHVDLGMLGSFLVDQTTRLLADGWKLKPDRLFKSYGEAREGQRADKSSIRASEGASQGSTGKRGKPRWKREKCPGCGMMGHDADHCYKLHPELRVKKLASEKLSSEILPDFHLNVFLGKQRIPCRALVDTGADCNIVRPDLLEKLGKEKTIIPCEHSLIHGKDSSVKVKESLDSQLTFSTVGDKLCTSLIRCLVSDITGGDELIISGAWAKNHGILELLASRESPMSNELVLDLETVLQDKEMNINEKFATEIGEVVDKHKIVFDEKLPREGSRLPKFTIELINPKVLWSVKPRRFSPADDKVLRDNLSEGLKNGVLVKRSSPYVCSPTFVDRPDGGVRMCINNIPLNKNTVPLQYPIPIVTELLDSLKGSKIFGKIDARSGFHQILVDEESQKYLAFITKYGVYQYTRMPFGARNASAHFQQAMISAFSDLIPHACDIFVDDIIIKGTDITDFCLHLDQVLSKFEELNLRAKSSKCVFGFERVEFLGREVSCDGISPAPSRIADLKSLKPPKDKSQCRSVLGLFKFFRSFVDNYADKVAPIQILTRKQTPFTWKETQQRSFDGIIADISKKTLLHYIDYEKHIVLQTDASDLAIGGVLLQYGEEKVAQPVLFISKVLSDCEQRWTTNEKEAYALRYCVEKCEHYLRGTHFIIQTDHANLQWMYKAKSRKVQRWWVYLAEFDFEIVHIPGTVNVVADGLSRIGFGKSTLKKIIVDRDSIKKKILKAQPLFTDEEKEAYAVLEGFHVDKHERVVVPKEAVDLKKEIFEAFHSGVAGHHGAATNSLAQDMGKRLPKRIIKRSGRGRNERYEVQCVSTPCTAHLISSVIQHYMQFFFTQIEVFLEDLNVVLSTGCEENRALCSILKIHPPRYTKIRWTSLLEEYVKELQLSIIAFKSITPICTSTSYTLAHKLAKDDIKRIETKFKTGDCSLILDKVQTKGRSILAIMGKKKNTTYAIGYVDITKLKDKEYHDLLLREMQHSYEAEERSHLCQTIREAGMEKRHIGIRYLLSHLKTPLGYCPERLHRILESPSETLKDAIISEIDRIGIPKKLIRTIITDREPIMENIAELMINDEYGNKWTPCLSHILNSVISLYINYFFELVPQFLNDYCRALSTSTPENHAIQRIYKIRRPRFTPVRWSSMLEEYFEVCSHWDDLRIAFARLKSPNEDVCRCKEFLDNDGYRSFADILMTDFIPLSMKSIRVSQHETPTYEAFVTIRSFRDHMLSDWRAGEIRTKYLGSAT</sequence>
<evidence type="ECO:0000256" key="6">
    <source>
        <dbReference type="ARBA" id="ARBA00022918"/>
    </source>
</evidence>
<protein>
    <submittedName>
        <fullName evidence="9">DDE-type integrase/transposase/recombinase</fullName>
    </submittedName>
</protein>
<keyword evidence="10" id="KW-1185">Reference proteome</keyword>
<dbReference type="CDD" id="cd00303">
    <property type="entry name" value="retropepsin_like"/>
    <property type="match status" value="1"/>
</dbReference>
<evidence type="ECO:0000256" key="7">
    <source>
        <dbReference type="SAM" id="MobiDB-lite"/>
    </source>
</evidence>
<evidence type="ECO:0000256" key="4">
    <source>
        <dbReference type="ARBA" id="ARBA00022759"/>
    </source>
</evidence>
<feature type="compositionally biased region" description="Basic and acidic residues" evidence="7">
    <location>
        <begin position="319"/>
        <end position="330"/>
    </location>
</feature>
<dbReference type="SUPFAM" id="SSF56672">
    <property type="entry name" value="DNA/RNA polymerases"/>
    <property type="match status" value="1"/>
</dbReference>
<evidence type="ECO:0000256" key="3">
    <source>
        <dbReference type="ARBA" id="ARBA00022722"/>
    </source>
</evidence>
<feature type="region of interest" description="Disordered" evidence="7">
    <location>
        <begin position="69"/>
        <end position="122"/>
    </location>
</feature>
<dbReference type="PANTHER" id="PTHR37984">
    <property type="entry name" value="PROTEIN CBG26694"/>
    <property type="match status" value="1"/>
</dbReference>
<evidence type="ECO:0000256" key="1">
    <source>
        <dbReference type="ARBA" id="ARBA00022679"/>
    </source>
</evidence>
<dbReference type="InterPro" id="IPR043128">
    <property type="entry name" value="Rev_trsase/Diguanyl_cyclase"/>
</dbReference>
<dbReference type="CDD" id="cd01647">
    <property type="entry name" value="RT_LTR"/>
    <property type="match status" value="1"/>
</dbReference>
<dbReference type="Gene3D" id="3.10.20.370">
    <property type="match status" value="1"/>
</dbReference>
<organism evidence="9 10">
    <name type="scientific">Aduncisulcus paluster</name>
    <dbReference type="NCBI Taxonomy" id="2918883"/>
    <lineage>
        <taxon>Eukaryota</taxon>
        <taxon>Metamonada</taxon>
        <taxon>Carpediemonas-like organisms</taxon>
        <taxon>Aduncisulcus</taxon>
    </lineage>
</organism>
<evidence type="ECO:0000313" key="9">
    <source>
        <dbReference type="EMBL" id="GKT32440.1"/>
    </source>
</evidence>
<feature type="region of interest" description="Disordered" evidence="7">
    <location>
        <begin position="319"/>
        <end position="351"/>
    </location>
</feature>
<evidence type="ECO:0000259" key="8">
    <source>
        <dbReference type="PROSITE" id="PS50878"/>
    </source>
</evidence>
<dbReference type="InterPro" id="IPR001969">
    <property type="entry name" value="Aspartic_peptidase_AS"/>
</dbReference>
<dbReference type="Gene3D" id="3.10.10.10">
    <property type="entry name" value="HIV Type 1 Reverse Transcriptase, subunit A, domain 1"/>
    <property type="match status" value="1"/>
</dbReference>
<keyword evidence="1" id="KW-0808">Transferase</keyword>
<dbReference type="InterPro" id="IPR050951">
    <property type="entry name" value="Retrovirus_Pol_polyprotein"/>
</dbReference>
<dbReference type="EMBL" id="BQXS01009988">
    <property type="protein sequence ID" value="GKT32440.1"/>
    <property type="molecule type" value="Genomic_DNA"/>
</dbReference>
<proteinExistence type="predicted"/>
<dbReference type="PANTHER" id="PTHR37984:SF5">
    <property type="entry name" value="PROTEIN NYNRIN-LIKE"/>
    <property type="match status" value="1"/>
</dbReference>
<keyword evidence="6" id="KW-0695">RNA-directed DNA polymerase</keyword>
<reference evidence="9" key="1">
    <citation type="submission" date="2022-03" db="EMBL/GenBank/DDBJ databases">
        <title>Draft genome sequence of Aduncisulcus paluster, a free-living microaerophilic Fornicata.</title>
        <authorList>
            <person name="Yuyama I."/>
            <person name="Kume K."/>
            <person name="Tamura T."/>
            <person name="Inagaki Y."/>
            <person name="Hashimoto T."/>
        </authorList>
    </citation>
    <scope>NUCLEOTIDE SEQUENCE</scope>
    <source>
        <strain evidence="9">NY0171</strain>
    </source>
</reference>
<dbReference type="Pfam" id="PF17917">
    <property type="entry name" value="RT_RNaseH"/>
    <property type="match status" value="1"/>
</dbReference>
<comment type="caution">
    <text evidence="9">The sequence shown here is derived from an EMBL/GenBank/DDBJ whole genome shotgun (WGS) entry which is preliminary data.</text>
</comment>
<dbReference type="Proteomes" id="UP001057375">
    <property type="component" value="Unassembled WGS sequence"/>
</dbReference>
<dbReference type="Gene3D" id="3.30.70.270">
    <property type="match status" value="2"/>
</dbReference>
<dbReference type="CDD" id="cd09274">
    <property type="entry name" value="RNase_HI_RT_Ty3"/>
    <property type="match status" value="1"/>
</dbReference>
<feature type="region of interest" description="Disordered" evidence="7">
    <location>
        <begin position="1"/>
        <end position="31"/>
    </location>
</feature>
<name>A0ABQ5KNE8_9EUKA</name>
<dbReference type="PROSITE" id="PS00141">
    <property type="entry name" value="ASP_PROTEASE"/>
    <property type="match status" value="1"/>
</dbReference>
<dbReference type="PROSITE" id="PS50878">
    <property type="entry name" value="RT_POL"/>
    <property type="match status" value="1"/>
</dbReference>
<keyword evidence="3" id="KW-0540">Nuclease</keyword>
<keyword evidence="2" id="KW-0548">Nucleotidyltransferase</keyword>
<evidence type="ECO:0000313" key="10">
    <source>
        <dbReference type="Proteomes" id="UP001057375"/>
    </source>
</evidence>
<dbReference type="InterPro" id="IPR000477">
    <property type="entry name" value="RT_dom"/>
</dbReference>
<feature type="domain" description="Reverse transcriptase" evidence="8">
    <location>
        <begin position="594"/>
        <end position="773"/>
    </location>
</feature>
<keyword evidence="4" id="KW-0255">Endonuclease</keyword>